<organism evidence="1 2">
    <name type="scientific">Streptomyces violascens</name>
    <dbReference type="NCBI Taxonomy" id="67381"/>
    <lineage>
        <taxon>Bacteria</taxon>
        <taxon>Bacillati</taxon>
        <taxon>Actinomycetota</taxon>
        <taxon>Actinomycetes</taxon>
        <taxon>Kitasatosporales</taxon>
        <taxon>Streptomycetaceae</taxon>
        <taxon>Streptomyces</taxon>
    </lineage>
</organism>
<name>A0ABQ3QQN6_9ACTN</name>
<proteinExistence type="predicted"/>
<dbReference type="Proteomes" id="UP001050808">
    <property type="component" value="Unassembled WGS sequence"/>
</dbReference>
<protein>
    <recommendedName>
        <fullName evidence="3">DOD-type homing endonuclease domain-containing protein</fullName>
    </recommendedName>
</protein>
<dbReference type="EMBL" id="BNDY01000013">
    <property type="protein sequence ID" value="GHI39591.1"/>
    <property type="molecule type" value="Genomic_DNA"/>
</dbReference>
<sequence>MLDATGAMVAWTPARKLCRVRPTLRPGYDFGYFVGATCADGTVGKNYVSLVVNDEGFAERYAASLMAATGLAARLEAVTRPSGFLQRDVPGFRVRVVSSYLADLMRQFVGGDAHHMRQRFPRVVLSNTDAFEGFLDGYVDGDGFRAKTWRGRIVISANVPFLAELAEIIGASFTPVVNGRASKLVIADSWPRRGTFQPEEHSWELAESEWIRVHEVRPRRAEGTKRFTLYGFRLSPHPGFLVNGHLVRASR</sequence>
<comment type="caution">
    <text evidence="1">The sequence shown here is derived from an EMBL/GenBank/DDBJ whole genome shotgun (WGS) entry which is preliminary data.</text>
</comment>
<accession>A0ABQ3QQN6</accession>
<dbReference type="Gene3D" id="3.10.28.10">
    <property type="entry name" value="Homing endonucleases"/>
    <property type="match status" value="1"/>
</dbReference>
<keyword evidence="2" id="KW-1185">Reference proteome</keyword>
<evidence type="ECO:0000313" key="1">
    <source>
        <dbReference type="EMBL" id="GHI39591.1"/>
    </source>
</evidence>
<reference evidence="1" key="1">
    <citation type="submission" date="2024-05" db="EMBL/GenBank/DDBJ databases">
        <title>Whole genome shotgun sequence of Streptomyces violascens NBRC 12920.</title>
        <authorList>
            <person name="Komaki H."/>
            <person name="Tamura T."/>
        </authorList>
    </citation>
    <scope>NUCLEOTIDE SEQUENCE</scope>
    <source>
        <strain evidence="1">NBRC 12920</strain>
    </source>
</reference>
<gene>
    <name evidence="1" type="ORF">Sviol_39990</name>
</gene>
<evidence type="ECO:0000313" key="2">
    <source>
        <dbReference type="Proteomes" id="UP001050808"/>
    </source>
</evidence>
<dbReference type="InterPro" id="IPR027434">
    <property type="entry name" value="Homing_endonucl"/>
</dbReference>
<evidence type="ECO:0008006" key="3">
    <source>
        <dbReference type="Google" id="ProtNLM"/>
    </source>
</evidence>